<evidence type="ECO:0000313" key="11">
    <source>
        <dbReference type="EMBL" id="SKA19406.1"/>
    </source>
</evidence>
<dbReference type="GO" id="GO:0004049">
    <property type="term" value="F:anthranilate synthase activity"/>
    <property type="evidence" value="ECO:0007669"/>
    <property type="project" value="UniProtKB-EC"/>
</dbReference>
<feature type="domain" description="Anthranilate synthase component I N-terminal" evidence="10">
    <location>
        <begin position="26"/>
        <end position="147"/>
    </location>
</feature>
<dbReference type="GO" id="GO:0000162">
    <property type="term" value="P:L-tryptophan biosynthetic process"/>
    <property type="evidence" value="ECO:0007669"/>
    <property type="project" value="TreeGrafter"/>
</dbReference>
<organism evidence="11 12">
    <name type="scientific">Carboxydocella sporoproducens DSM 16521</name>
    <dbReference type="NCBI Taxonomy" id="1121270"/>
    <lineage>
        <taxon>Bacteria</taxon>
        <taxon>Bacillati</taxon>
        <taxon>Bacillota</taxon>
        <taxon>Clostridia</taxon>
        <taxon>Eubacteriales</taxon>
        <taxon>Clostridiales Family XVI. Incertae Sedis</taxon>
        <taxon>Carboxydocella</taxon>
    </lineage>
</organism>
<evidence type="ECO:0000256" key="3">
    <source>
        <dbReference type="ARBA" id="ARBA00020653"/>
    </source>
</evidence>
<dbReference type="EMBL" id="FUXM01000035">
    <property type="protein sequence ID" value="SKA19406.1"/>
    <property type="molecule type" value="Genomic_DNA"/>
</dbReference>
<dbReference type="Pfam" id="PF04715">
    <property type="entry name" value="Anth_synt_I_N"/>
    <property type="match status" value="1"/>
</dbReference>
<evidence type="ECO:0000256" key="1">
    <source>
        <dbReference type="ARBA" id="ARBA00001946"/>
    </source>
</evidence>
<dbReference type="SUPFAM" id="SSF56322">
    <property type="entry name" value="ADC synthase"/>
    <property type="match status" value="1"/>
</dbReference>
<evidence type="ECO:0000256" key="7">
    <source>
        <dbReference type="ARBA" id="ARBA00025634"/>
    </source>
</evidence>
<dbReference type="InterPro" id="IPR006805">
    <property type="entry name" value="Anth_synth_I_N"/>
</dbReference>
<dbReference type="AlphaFoldDB" id="A0A1T4RU57"/>
<dbReference type="Proteomes" id="UP000189933">
    <property type="component" value="Unassembled WGS sequence"/>
</dbReference>
<dbReference type="PRINTS" id="PR00095">
    <property type="entry name" value="ANTSNTHASEI"/>
</dbReference>
<accession>A0A1T4RU57</accession>
<reference evidence="12" key="1">
    <citation type="submission" date="2017-02" db="EMBL/GenBank/DDBJ databases">
        <authorList>
            <person name="Varghese N."/>
            <person name="Submissions S."/>
        </authorList>
    </citation>
    <scope>NUCLEOTIDE SEQUENCE [LARGE SCALE GENOMIC DNA]</scope>
    <source>
        <strain evidence="12">DSM 16521</strain>
    </source>
</reference>
<keyword evidence="5" id="KW-0460">Magnesium</keyword>
<evidence type="ECO:0000256" key="6">
    <source>
        <dbReference type="ARBA" id="ARBA00023239"/>
    </source>
</evidence>
<evidence type="ECO:0000256" key="8">
    <source>
        <dbReference type="ARBA" id="ARBA00047683"/>
    </source>
</evidence>
<evidence type="ECO:0000256" key="4">
    <source>
        <dbReference type="ARBA" id="ARBA00022723"/>
    </source>
</evidence>
<dbReference type="InterPro" id="IPR019999">
    <property type="entry name" value="Anth_synth_I-like"/>
</dbReference>
<protein>
    <recommendedName>
        <fullName evidence="3">Anthranilate synthase component 1</fullName>
    </recommendedName>
</protein>
<keyword evidence="12" id="KW-1185">Reference proteome</keyword>
<dbReference type="Gene3D" id="3.60.120.10">
    <property type="entry name" value="Anthranilate synthase"/>
    <property type="match status" value="1"/>
</dbReference>
<sequence>MYPVQESQWDLPAYRIIAAQDHWLQDPSLIFEQLVGSGTGFLLESSEGPQKLARYTIIGWDGEEYIFADDREELSKLLKKNKFPLLKELEPFYNGFVGCISFDMAYREKEHRLNECGRKKDIFQFPGAILLRPRNVIILDRQEKQCKVIVNSPGLNREVEEIIKQLKQIQAVALSKDKQNPTIQPAKALYAKADFLNMVEKAKDYISAGDIFQVVLSQPFYGLTTRQPLDVYRDLRNFNPSPYHYYLQMGDYQIIGSSPEMLVRVKDGWIETRPIAGTRPRGRTDVEDSKIAAELLGDEKERAEHLMLVDLGRNDIGKVARSGTVRLKDFYKIEKYSHVMHLVSSVHGELGDEYDSVDAFWSCFPAGTVSGAPKVRALEIINELEADGRGLYAGAIGYFSSAGDIDTCIAIRTIVMQKNQAQVRVGAGIVADSDPEREYWETIHKGNAMFKALGWEVKIE</sequence>
<comment type="subunit">
    <text evidence="2">Heterotetramer consisting of two non-identical subunits: a beta subunit (TrpG) and a large alpha subunit (TrpE).</text>
</comment>
<comment type="catalytic activity">
    <reaction evidence="8">
        <text>chorismate + L-glutamine = anthranilate + pyruvate + L-glutamate + H(+)</text>
        <dbReference type="Rhea" id="RHEA:21732"/>
        <dbReference type="ChEBI" id="CHEBI:15361"/>
        <dbReference type="ChEBI" id="CHEBI:15378"/>
        <dbReference type="ChEBI" id="CHEBI:16567"/>
        <dbReference type="ChEBI" id="CHEBI:29748"/>
        <dbReference type="ChEBI" id="CHEBI:29985"/>
        <dbReference type="ChEBI" id="CHEBI:58359"/>
        <dbReference type="EC" id="4.1.3.27"/>
    </reaction>
</comment>
<dbReference type="GO" id="GO:0046872">
    <property type="term" value="F:metal ion binding"/>
    <property type="evidence" value="ECO:0007669"/>
    <property type="project" value="UniProtKB-KW"/>
</dbReference>
<dbReference type="Pfam" id="PF00425">
    <property type="entry name" value="Chorismate_bind"/>
    <property type="match status" value="1"/>
</dbReference>
<dbReference type="PANTHER" id="PTHR11236:SF48">
    <property type="entry name" value="ISOCHORISMATE SYNTHASE MENF"/>
    <property type="match status" value="1"/>
</dbReference>
<evidence type="ECO:0000259" key="10">
    <source>
        <dbReference type="Pfam" id="PF04715"/>
    </source>
</evidence>
<evidence type="ECO:0000256" key="2">
    <source>
        <dbReference type="ARBA" id="ARBA00011575"/>
    </source>
</evidence>
<comment type="cofactor">
    <cofactor evidence="1">
        <name>Mg(2+)</name>
        <dbReference type="ChEBI" id="CHEBI:18420"/>
    </cofactor>
</comment>
<evidence type="ECO:0000259" key="9">
    <source>
        <dbReference type="Pfam" id="PF00425"/>
    </source>
</evidence>
<comment type="function">
    <text evidence="7">Part of a heterotetrameric complex that catalyzes the two-step biosynthesis of anthranilate, an intermediate in the biosynthesis of L-tryptophan. In the first step, the glutamine-binding beta subunit (TrpG) of anthranilate synthase (AS) provides the glutamine amidotransferase activity which generates ammonia as a substrate that, along with chorismate, is used in the second step, catalyzed by the large alpha subunit of AS (TrpE) to produce anthranilate. In the absence of TrpG, TrpE can synthesize anthranilate directly from chorismate and high concentrations of ammonia.</text>
</comment>
<keyword evidence="4" id="KW-0479">Metal-binding</keyword>
<dbReference type="OrthoDB" id="9803598at2"/>
<dbReference type="PANTHER" id="PTHR11236">
    <property type="entry name" value="AMINOBENZOATE/ANTHRANILATE SYNTHASE"/>
    <property type="match status" value="1"/>
</dbReference>
<keyword evidence="6" id="KW-0456">Lyase</keyword>
<evidence type="ECO:0000256" key="5">
    <source>
        <dbReference type="ARBA" id="ARBA00022842"/>
    </source>
</evidence>
<dbReference type="InterPro" id="IPR005801">
    <property type="entry name" value="ADC_synthase"/>
</dbReference>
<gene>
    <name evidence="11" type="ORF">SAMN02745885_02270</name>
</gene>
<dbReference type="InterPro" id="IPR015890">
    <property type="entry name" value="Chorismate_C"/>
</dbReference>
<name>A0A1T4RU57_9FIRM</name>
<feature type="domain" description="Chorismate-utilising enzyme C-terminal" evidence="9">
    <location>
        <begin position="192"/>
        <end position="445"/>
    </location>
</feature>
<evidence type="ECO:0000313" key="12">
    <source>
        <dbReference type="Proteomes" id="UP000189933"/>
    </source>
</evidence>
<dbReference type="RefSeq" id="WP_078666274.1">
    <property type="nucleotide sequence ID" value="NZ_FUXM01000035.1"/>
</dbReference>
<proteinExistence type="predicted"/>